<dbReference type="RefSeq" id="WP_345333907.1">
    <property type="nucleotide sequence ID" value="NZ_BAABJZ010000012.1"/>
</dbReference>
<keyword evidence="2" id="KW-1185">Reference proteome</keyword>
<name>A0ABP9EFX8_9GAMM</name>
<comment type="caution">
    <text evidence="1">The sequence shown here is derived from an EMBL/GenBank/DDBJ whole genome shotgun (WGS) entry which is preliminary data.</text>
</comment>
<protein>
    <submittedName>
        <fullName evidence="1">U32 family peptidase</fullName>
    </submittedName>
</protein>
<dbReference type="InterPro" id="IPR051454">
    <property type="entry name" value="RNA/ubiquinone_mod_enzymes"/>
</dbReference>
<accession>A0ABP9EFX8</accession>
<dbReference type="PANTHER" id="PTHR30217:SF3">
    <property type="entry name" value="UBIQUINONE BIOSYNTHESIS PROTEIN UBIU"/>
    <property type="match status" value="1"/>
</dbReference>
<dbReference type="Proteomes" id="UP001499988">
    <property type="component" value="Unassembled WGS sequence"/>
</dbReference>
<dbReference type="PANTHER" id="PTHR30217">
    <property type="entry name" value="PEPTIDASE U32 FAMILY"/>
    <property type="match status" value="1"/>
</dbReference>
<dbReference type="Pfam" id="PF01136">
    <property type="entry name" value="Peptidase_U32"/>
    <property type="match status" value="1"/>
</dbReference>
<proteinExistence type="predicted"/>
<evidence type="ECO:0000313" key="2">
    <source>
        <dbReference type="Proteomes" id="UP001499988"/>
    </source>
</evidence>
<sequence length="331" mass="36186">MELLAPVGHPAGLLPALQAGADAVYVGLKDDTNARRFAGLNFTPAELHHATQQCHRHQRKLYVAINTFPQPGQEVRWQRAVDAAAAAGVNAIIMADPGLLAYAAQHYPQTERHLSVQTSAANLPTLRLFAEQFGITRAVLPRVLDIHQIERIAADSPVELEVFAAGSLCVMAEGRCQLSTWISGQSPNSGGACSPASLVQWRETAQGREIRLGGALLDRLPPHRPSGYPTVCKGRYRVNGQPQHAIASPCSLSTLPLLKRLAAAGITCLKLEGRQRSPVYTSQITRVWRQALDQLQRQGDAFQLDPRWQQQLRQLSEGQTLTTGPYLPGWQ</sequence>
<organism evidence="1 2">
    <name type="scientific">Ferrimonas pelagia</name>
    <dbReference type="NCBI Taxonomy" id="1177826"/>
    <lineage>
        <taxon>Bacteria</taxon>
        <taxon>Pseudomonadati</taxon>
        <taxon>Pseudomonadota</taxon>
        <taxon>Gammaproteobacteria</taxon>
        <taxon>Alteromonadales</taxon>
        <taxon>Ferrimonadaceae</taxon>
        <taxon>Ferrimonas</taxon>
    </lineage>
</organism>
<dbReference type="EMBL" id="BAABJZ010000012">
    <property type="protein sequence ID" value="GAA4878096.1"/>
    <property type="molecule type" value="Genomic_DNA"/>
</dbReference>
<dbReference type="PROSITE" id="PS01276">
    <property type="entry name" value="PEPTIDASE_U32"/>
    <property type="match status" value="1"/>
</dbReference>
<gene>
    <name evidence="1" type="ORF">GCM10023333_09380</name>
</gene>
<reference evidence="2" key="1">
    <citation type="journal article" date="2019" name="Int. J. Syst. Evol. Microbiol.">
        <title>The Global Catalogue of Microorganisms (GCM) 10K type strain sequencing project: providing services to taxonomists for standard genome sequencing and annotation.</title>
        <authorList>
            <consortium name="The Broad Institute Genomics Platform"/>
            <consortium name="The Broad Institute Genome Sequencing Center for Infectious Disease"/>
            <person name="Wu L."/>
            <person name="Ma J."/>
        </authorList>
    </citation>
    <scope>NUCLEOTIDE SEQUENCE [LARGE SCALE GENOMIC DNA]</scope>
    <source>
        <strain evidence="2">JCM 18401</strain>
    </source>
</reference>
<dbReference type="InterPro" id="IPR001539">
    <property type="entry name" value="Peptidase_U32"/>
</dbReference>
<evidence type="ECO:0000313" key="1">
    <source>
        <dbReference type="EMBL" id="GAA4878096.1"/>
    </source>
</evidence>